<evidence type="ECO:0000313" key="2">
    <source>
        <dbReference type="Proteomes" id="UP001215598"/>
    </source>
</evidence>
<organism evidence="1 2">
    <name type="scientific">Mycena metata</name>
    <dbReference type="NCBI Taxonomy" id="1033252"/>
    <lineage>
        <taxon>Eukaryota</taxon>
        <taxon>Fungi</taxon>
        <taxon>Dikarya</taxon>
        <taxon>Basidiomycota</taxon>
        <taxon>Agaricomycotina</taxon>
        <taxon>Agaricomycetes</taxon>
        <taxon>Agaricomycetidae</taxon>
        <taxon>Agaricales</taxon>
        <taxon>Marasmiineae</taxon>
        <taxon>Mycenaceae</taxon>
        <taxon>Mycena</taxon>
    </lineage>
</organism>
<keyword evidence="2" id="KW-1185">Reference proteome</keyword>
<proteinExistence type="predicted"/>
<reference evidence="1" key="1">
    <citation type="submission" date="2023-03" db="EMBL/GenBank/DDBJ databases">
        <title>Massive genome expansion in bonnet fungi (Mycena s.s.) driven by repeated elements and novel gene families across ecological guilds.</title>
        <authorList>
            <consortium name="Lawrence Berkeley National Laboratory"/>
            <person name="Harder C.B."/>
            <person name="Miyauchi S."/>
            <person name="Viragh M."/>
            <person name="Kuo A."/>
            <person name="Thoen E."/>
            <person name="Andreopoulos B."/>
            <person name="Lu D."/>
            <person name="Skrede I."/>
            <person name="Drula E."/>
            <person name="Henrissat B."/>
            <person name="Morin E."/>
            <person name="Kohler A."/>
            <person name="Barry K."/>
            <person name="LaButti K."/>
            <person name="Morin E."/>
            <person name="Salamov A."/>
            <person name="Lipzen A."/>
            <person name="Mereny Z."/>
            <person name="Hegedus B."/>
            <person name="Baldrian P."/>
            <person name="Stursova M."/>
            <person name="Weitz H."/>
            <person name="Taylor A."/>
            <person name="Grigoriev I.V."/>
            <person name="Nagy L.G."/>
            <person name="Martin F."/>
            <person name="Kauserud H."/>
        </authorList>
    </citation>
    <scope>NUCLEOTIDE SEQUENCE</scope>
    <source>
        <strain evidence="1">CBHHK182m</strain>
    </source>
</reference>
<dbReference type="AlphaFoldDB" id="A0AAD7N041"/>
<evidence type="ECO:0000313" key="1">
    <source>
        <dbReference type="EMBL" id="KAJ7739845.1"/>
    </source>
</evidence>
<accession>A0AAD7N041</accession>
<sequence length="368" mass="40400">MIWVEVDDSCGGYMPDAWPASWVCPRNDDASCSLCDRTLAVSMAECRYVFPKEIGPIDEEFEETTRKGCVMSSFTSCTTENAPDDKGLDSSTYGDQSLMADTPDIPWEECQWAFAWTLMPAQLRLWYSSSQVPPGIYPRVNVSGRPPPATSLWAYPTMLPSIETLNIFISTHSWADTAEHKLEGQYLREYTCKAILPGIHPQPSTRRGFPAGIYLGQFTCGDLSRGYPPSCPPSLLIPIPLSLSIKPVKNSGELHALGLRGERQPRTAVGVWGGKPQPSGPAPRVTDVVAESWGLDVGFVVDFPAFKTRQGVNAKTTGNLTGAGGAWDEEIHLGTGRMGLRAYVWGGQHEDERNQEDAEYSGSCQRRS</sequence>
<dbReference type="EMBL" id="JARKIB010000105">
    <property type="protein sequence ID" value="KAJ7739845.1"/>
    <property type="molecule type" value="Genomic_DNA"/>
</dbReference>
<dbReference type="Proteomes" id="UP001215598">
    <property type="component" value="Unassembled WGS sequence"/>
</dbReference>
<name>A0AAD7N041_9AGAR</name>
<comment type="caution">
    <text evidence="1">The sequence shown here is derived from an EMBL/GenBank/DDBJ whole genome shotgun (WGS) entry which is preliminary data.</text>
</comment>
<gene>
    <name evidence="1" type="ORF">B0H16DRAFT_1465081</name>
</gene>
<protein>
    <submittedName>
        <fullName evidence="1">Uncharacterized protein</fullName>
    </submittedName>
</protein>